<dbReference type="PROSITE" id="PS51257">
    <property type="entry name" value="PROKAR_LIPOPROTEIN"/>
    <property type="match status" value="1"/>
</dbReference>
<dbReference type="AlphaFoldDB" id="A0A9D1QCA6"/>
<proteinExistence type="predicted"/>
<feature type="chain" id="PRO_5039611254" evidence="1">
    <location>
        <begin position="22"/>
        <end position="157"/>
    </location>
</feature>
<evidence type="ECO:0000313" key="3">
    <source>
        <dbReference type="EMBL" id="HIW10463.1"/>
    </source>
</evidence>
<reference evidence="3" key="1">
    <citation type="journal article" date="2021" name="PeerJ">
        <title>Extensive microbial diversity within the chicken gut microbiome revealed by metagenomics and culture.</title>
        <authorList>
            <person name="Gilroy R."/>
            <person name="Ravi A."/>
            <person name="Getino M."/>
            <person name="Pursley I."/>
            <person name="Horton D.L."/>
            <person name="Alikhan N.F."/>
            <person name="Baker D."/>
            <person name="Gharbi K."/>
            <person name="Hall N."/>
            <person name="Watson M."/>
            <person name="Adriaenssens E.M."/>
            <person name="Foster-Nyarko E."/>
            <person name="Jarju S."/>
            <person name="Secka A."/>
            <person name="Antonio M."/>
            <person name="Oren A."/>
            <person name="Chaudhuri R.R."/>
            <person name="La Ragione R."/>
            <person name="Hildebrand F."/>
            <person name="Pallen M.J."/>
        </authorList>
    </citation>
    <scope>NUCLEOTIDE SEQUENCE</scope>
    <source>
        <strain evidence="3">ChiBcec15-1070</strain>
    </source>
</reference>
<feature type="signal peptide" evidence="1">
    <location>
        <begin position="1"/>
        <end position="21"/>
    </location>
</feature>
<accession>A0A9D1QCA6</accession>
<evidence type="ECO:0000313" key="4">
    <source>
        <dbReference type="Proteomes" id="UP000823926"/>
    </source>
</evidence>
<dbReference type="Gene3D" id="2.40.128.350">
    <property type="match status" value="1"/>
</dbReference>
<dbReference type="EMBL" id="DXHL01000018">
    <property type="protein sequence ID" value="HIW10463.1"/>
    <property type="molecule type" value="Genomic_DNA"/>
</dbReference>
<gene>
    <name evidence="3" type="ORF">H9888_03075</name>
</gene>
<name>A0A9D1QCA6_9BACT</name>
<sequence length="157" mass="15880">MKQLIKSWAVAAVAVAAPVMLGFSSCKKETKAEAPAAQAVAGSYKGTLEVTMAGNPIDGITGNPATITVTQTGSTVTLQLTESALLTQFFGGQPIGATDVTVTRSGDTFTLSGAGQADMNGLKLDMTVAGTGTTSAMQFTITVPMVGVVATFNGSRQ</sequence>
<evidence type="ECO:0000259" key="2">
    <source>
        <dbReference type="Pfam" id="PF13944"/>
    </source>
</evidence>
<dbReference type="InterPro" id="IPR024311">
    <property type="entry name" value="Lipocalin-like"/>
</dbReference>
<evidence type="ECO:0000256" key="1">
    <source>
        <dbReference type="SAM" id="SignalP"/>
    </source>
</evidence>
<feature type="domain" description="Lipocalin-like" evidence="2">
    <location>
        <begin position="40"/>
        <end position="154"/>
    </location>
</feature>
<dbReference type="Pfam" id="PF13944">
    <property type="entry name" value="Calycin_like"/>
    <property type="match status" value="1"/>
</dbReference>
<organism evidence="3 4">
    <name type="scientific">Candidatus Rikenella faecigallinarum</name>
    <dbReference type="NCBI Taxonomy" id="2838745"/>
    <lineage>
        <taxon>Bacteria</taxon>
        <taxon>Pseudomonadati</taxon>
        <taxon>Bacteroidota</taxon>
        <taxon>Bacteroidia</taxon>
        <taxon>Bacteroidales</taxon>
        <taxon>Rikenellaceae</taxon>
        <taxon>Rikenella</taxon>
    </lineage>
</organism>
<protein>
    <submittedName>
        <fullName evidence="3">Calycin-like domain-containing protein</fullName>
    </submittedName>
</protein>
<dbReference type="Proteomes" id="UP000823926">
    <property type="component" value="Unassembled WGS sequence"/>
</dbReference>
<reference evidence="3" key="2">
    <citation type="submission" date="2021-04" db="EMBL/GenBank/DDBJ databases">
        <authorList>
            <person name="Gilroy R."/>
        </authorList>
    </citation>
    <scope>NUCLEOTIDE SEQUENCE</scope>
    <source>
        <strain evidence="3">ChiBcec15-1070</strain>
    </source>
</reference>
<keyword evidence="1" id="KW-0732">Signal</keyword>
<comment type="caution">
    <text evidence="3">The sequence shown here is derived from an EMBL/GenBank/DDBJ whole genome shotgun (WGS) entry which is preliminary data.</text>
</comment>